<dbReference type="InterPro" id="IPR051815">
    <property type="entry name" value="Molybdate_resp_trans_reg"/>
</dbReference>
<accession>A0A7G9FQ13</accession>
<proteinExistence type="predicted"/>
<dbReference type="InterPro" id="IPR036390">
    <property type="entry name" value="WH_DNA-bd_sf"/>
</dbReference>
<dbReference type="EMBL" id="CP060632">
    <property type="protein sequence ID" value="QNM00645.1"/>
    <property type="molecule type" value="Genomic_DNA"/>
</dbReference>
<dbReference type="InterPro" id="IPR000847">
    <property type="entry name" value="LysR_HTH_N"/>
</dbReference>
<reference evidence="2 3" key="1">
    <citation type="submission" date="2020-08" db="EMBL/GenBank/DDBJ databases">
        <authorList>
            <person name="Liu C."/>
            <person name="Sun Q."/>
        </authorList>
    </citation>
    <scope>NUCLEOTIDE SEQUENCE [LARGE SCALE GENOMIC DNA]</scope>
    <source>
        <strain evidence="2 3">NSJ-4</strain>
    </source>
</reference>
<dbReference type="SUPFAM" id="SSF46785">
    <property type="entry name" value="Winged helix' DNA-binding domain"/>
    <property type="match status" value="1"/>
</dbReference>
<keyword evidence="3" id="KW-1185">Reference proteome</keyword>
<protein>
    <submittedName>
        <fullName evidence="2">LysR family transcriptional regulator</fullName>
    </submittedName>
</protein>
<dbReference type="PANTHER" id="PTHR30432">
    <property type="entry name" value="TRANSCRIPTIONAL REGULATOR MODE"/>
    <property type="match status" value="1"/>
</dbReference>
<feature type="domain" description="HTH lysR-type" evidence="1">
    <location>
        <begin position="24"/>
        <end position="84"/>
    </location>
</feature>
<dbReference type="PANTHER" id="PTHR30432:SF1">
    <property type="entry name" value="DNA-BINDING TRANSCRIPTIONAL DUAL REGULATOR MODE"/>
    <property type="match status" value="1"/>
</dbReference>
<gene>
    <name evidence="2" type="ORF">H9Q76_05010</name>
</gene>
<evidence type="ECO:0000313" key="3">
    <source>
        <dbReference type="Proteomes" id="UP000515819"/>
    </source>
</evidence>
<evidence type="ECO:0000313" key="2">
    <source>
        <dbReference type="EMBL" id="QNM00645.1"/>
    </source>
</evidence>
<organism evidence="2 3">
    <name type="scientific">Wujia chipingensis</name>
    <dbReference type="NCBI Taxonomy" id="2763670"/>
    <lineage>
        <taxon>Bacteria</taxon>
        <taxon>Bacillati</taxon>
        <taxon>Bacillota</taxon>
        <taxon>Clostridia</taxon>
        <taxon>Lachnospirales</taxon>
        <taxon>Lachnospiraceae</taxon>
        <taxon>Wujia</taxon>
    </lineage>
</organism>
<dbReference type="InterPro" id="IPR036388">
    <property type="entry name" value="WH-like_DNA-bd_sf"/>
</dbReference>
<dbReference type="GO" id="GO:0003700">
    <property type="term" value="F:DNA-binding transcription factor activity"/>
    <property type="evidence" value="ECO:0007669"/>
    <property type="project" value="InterPro"/>
</dbReference>
<dbReference type="AlphaFoldDB" id="A0A7G9FQ13"/>
<sequence length="111" mass="12398">MKAVTKITFYDEQDEKFFGEGPCRLLHAIEAEGSLRAAASSMGLAYSKALRMIKNAEHALGFPLTSRTVGGKSGGGSTLTQEGKEWIEKYERYRDACIQANRKLYLEIFSR</sequence>
<dbReference type="KEGG" id="wcp:H9Q76_05010"/>
<name>A0A7G9FQ13_9FIRM</name>
<dbReference type="Proteomes" id="UP000515819">
    <property type="component" value="Chromosome"/>
</dbReference>
<dbReference type="Gene3D" id="1.10.10.10">
    <property type="entry name" value="Winged helix-like DNA-binding domain superfamily/Winged helix DNA-binding domain"/>
    <property type="match status" value="1"/>
</dbReference>
<dbReference type="RefSeq" id="WP_117780956.1">
    <property type="nucleotide sequence ID" value="NZ_CP060632.1"/>
</dbReference>
<dbReference type="Pfam" id="PF00126">
    <property type="entry name" value="HTH_1"/>
    <property type="match status" value="1"/>
</dbReference>
<evidence type="ECO:0000259" key="1">
    <source>
        <dbReference type="Pfam" id="PF00126"/>
    </source>
</evidence>